<evidence type="ECO:0000256" key="1">
    <source>
        <dbReference type="ARBA" id="ARBA00004196"/>
    </source>
</evidence>
<dbReference type="GO" id="GO:0015833">
    <property type="term" value="P:peptide transport"/>
    <property type="evidence" value="ECO:0007669"/>
    <property type="project" value="TreeGrafter"/>
</dbReference>
<dbReference type="PIRSF" id="PIRSF002741">
    <property type="entry name" value="MppA"/>
    <property type="match status" value="1"/>
</dbReference>
<dbReference type="InterPro" id="IPR000914">
    <property type="entry name" value="SBP_5_dom"/>
</dbReference>
<dbReference type="PROSITE" id="PS51257">
    <property type="entry name" value="PROKAR_LIPOPROTEIN"/>
    <property type="match status" value="1"/>
</dbReference>
<dbReference type="PANTHER" id="PTHR30290">
    <property type="entry name" value="PERIPLASMIC BINDING COMPONENT OF ABC TRANSPORTER"/>
    <property type="match status" value="1"/>
</dbReference>
<accession>A0A1V4DCP6</accession>
<dbReference type="GO" id="GO:0043190">
    <property type="term" value="C:ATP-binding cassette (ABC) transporter complex"/>
    <property type="evidence" value="ECO:0007669"/>
    <property type="project" value="InterPro"/>
</dbReference>
<dbReference type="Proteomes" id="UP000033615">
    <property type="component" value="Unassembled WGS sequence"/>
</dbReference>
<organism evidence="7 8">
    <name type="scientific">Streptomyces antioxidans</name>
    <dbReference type="NCBI Taxonomy" id="1507734"/>
    <lineage>
        <taxon>Bacteria</taxon>
        <taxon>Bacillati</taxon>
        <taxon>Actinomycetota</taxon>
        <taxon>Actinomycetes</taxon>
        <taxon>Kitasatosporales</taxon>
        <taxon>Streptomycetaceae</taxon>
        <taxon>Streptomyces</taxon>
    </lineage>
</organism>
<dbReference type="EMBL" id="LAKD02000004">
    <property type="protein sequence ID" value="OPF83889.1"/>
    <property type="molecule type" value="Genomic_DNA"/>
</dbReference>
<dbReference type="GO" id="GO:0030313">
    <property type="term" value="C:cell envelope"/>
    <property type="evidence" value="ECO:0007669"/>
    <property type="project" value="UniProtKB-SubCell"/>
</dbReference>
<comment type="subcellular location">
    <subcellularLocation>
        <location evidence="1">Cell envelope</location>
    </subcellularLocation>
</comment>
<evidence type="ECO:0000256" key="2">
    <source>
        <dbReference type="ARBA" id="ARBA00005695"/>
    </source>
</evidence>
<evidence type="ECO:0000259" key="6">
    <source>
        <dbReference type="Pfam" id="PF00496"/>
    </source>
</evidence>
<comment type="similarity">
    <text evidence="2">Belongs to the bacterial solute-binding protein 5 family.</text>
</comment>
<gene>
    <name evidence="7" type="ORF">VT50_0203680</name>
</gene>
<feature type="domain" description="Solute-binding protein family 5" evidence="6">
    <location>
        <begin position="81"/>
        <end position="410"/>
    </location>
</feature>
<dbReference type="GO" id="GO:0042597">
    <property type="term" value="C:periplasmic space"/>
    <property type="evidence" value="ECO:0007669"/>
    <property type="project" value="UniProtKB-ARBA"/>
</dbReference>
<reference evidence="7" key="1">
    <citation type="submission" date="2016-12" db="EMBL/GenBank/DDBJ databases">
        <title>Genome sequence of Streptomyces antioxidans MUSC 164.</title>
        <authorList>
            <person name="Lee L.-H."/>
            <person name="Ser H.-L."/>
        </authorList>
    </citation>
    <scope>NUCLEOTIDE SEQUENCE [LARGE SCALE GENOMIC DNA]</scope>
    <source>
        <strain evidence="7">MUSC 164</strain>
    </source>
</reference>
<name>A0A1V4DCP6_9ACTN</name>
<keyword evidence="8" id="KW-1185">Reference proteome</keyword>
<feature type="chain" id="PRO_5039406989" evidence="5">
    <location>
        <begin position="27"/>
        <end position="503"/>
    </location>
</feature>
<dbReference type="RefSeq" id="WP_046085773.1">
    <property type="nucleotide sequence ID" value="NZ_LAKD02000004.1"/>
</dbReference>
<dbReference type="PANTHER" id="PTHR30290:SF10">
    <property type="entry name" value="PERIPLASMIC OLIGOPEPTIDE-BINDING PROTEIN-RELATED"/>
    <property type="match status" value="1"/>
</dbReference>
<evidence type="ECO:0000313" key="7">
    <source>
        <dbReference type="EMBL" id="OPF83889.1"/>
    </source>
</evidence>
<protein>
    <submittedName>
        <fullName evidence="7">Peptide ABC transporter substrate-binding protein</fullName>
    </submittedName>
</protein>
<keyword evidence="3" id="KW-0813">Transport</keyword>
<dbReference type="Gene3D" id="3.40.190.10">
    <property type="entry name" value="Periplasmic binding protein-like II"/>
    <property type="match status" value="1"/>
</dbReference>
<dbReference type="Gene3D" id="3.10.105.10">
    <property type="entry name" value="Dipeptide-binding Protein, Domain 3"/>
    <property type="match status" value="1"/>
</dbReference>
<evidence type="ECO:0000256" key="3">
    <source>
        <dbReference type="ARBA" id="ARBA00022448"/>
    </source>
</evidence>
<proteinExistence type="inferred from homology"/>
<dbReference type="InterPro" id="IPR039424">
    <property type="entry name" value="SBP_5"/>
</dbReference>
<dbReference type="GO" id="GO:1904680">
    <property type="term" value="F:peptide transmembrane transporter activity"/>
    <property type="evidence" value="ECO:0007669"/>
    <property type="project" value="TreeGrafter"/>
</dbReference>
<evidence type="ECO:0000313" key="8">
    <source>
        <dbReference type="Proteomes" id="UP000033615"/>
    </source>
</evidence>
<dbReference type="Pfam" id="PF00496">
    <property type="entry name" value="SBP_bac_5"/>
    <property type="match status" value="1"/>
</dbReference>
<dbReference type="SUPFAM" id="SSF53850">
    <property type="entry name" value="Periplasmic binding protein-like II"/>
    <property type="match status" value="1"/>
</dbReference>
<evidence type="ECO:0000256" key="4">
    <source>
        <dbReference type="ARBA" id="ARBA00022729"/>
    </source>
</evidence>
<dbReference type="CDD" id="cd08494">
    <property type="entry name" value="PBP2_NikA_DppA_OppA_like_6"/>
    <property type="match status" value="1"/>
</dbReference>
<dbReference type="AlphaFoldDB" id="A0A1V4DCP6"/>
<feature type="signal peptide" evidence="5">
    <location>
        <begin position="1"/>
        <end position="26"/>
    </location>
</feature>
<comment type="caution">
    <text evidence="7">The sequence shown here is derived from an EMBL/GenBank/DDBJ whole genome shotgun (WGS) entry which is preliminary data.</text>
</comment>
<evidence type="ECO:0000256" key="5">
    <source>
        <dbReference type="SAM" id="SignalP"/>
    </source>
</evidence>
<dbReference type="OrthoDB" id="5240629at2"/>
<sequence length="503" mass="55415">MTHKRPVRHPGTVVAVLACLSLAACSAGSTSVGKSTGNGLTIGLTAEPATFDFTRTDGAAIPQALLDNVYETLVKLDQSGKIRPDLATSWSLSKDRRTYTFHLVQNATFSNGARFTAEDAKFSIERVNSAWTVAQKAQMSVVDGVRAVSPTELEVTLKKPSNDWLYRMTTRVGAMFSRTGVRELATEPVGTGPYVVRNWNRGDSITLARRKGYWGRTPHFASVTLKYFKDPTAMNNALLTGTINVIGQMQSPESLYRFQNNSKYKVIEGTTNGEVVLSLNNGSGPMKNPRARRAVRYAIDHKALVDTCWAGHGKPIGSMVPPTDPWYQNLTDLYPYDRDKARRLLEESGESGRTLRLRIPALPYATACGTVVKSQLEQAGFTVKLDQLEFPAAWLTTVFKNSDYDLSIISHVEPRDMQTVFGDKSYYTHYDNPEFRALLRKADQGSQEQQIASMRAAARLLSKDAAADWLFLLPNLMVADADITGLPVNSVSESLDLTGLGRS</sequence>
<dbReference type="InterPro" id="IPR030678">
    <property type="entry name" value="Peptide/Ni-bd"/>
</dbReference>
<keyword evidence="4 5" id="KW-0732">Signal</keyword>